<protein>
    <recommendedName>
        <fullName evidence="4">Right handed beta helix domain-containing protein</fullName>
    </recommendedName>
</protein>
<dbReference type="EMBL" id="WINI01000001">
    <property type="protein sequence ID" value="MQQ99274.1"/>
    <property type="molecule type" value="Genomic_DNA"/>
</dbReference>
<dbReference type="RefSeq" id="WP_153232874.1">
    <property type="nucleotide sequence ID" value="NZ_WINI01000001.1"/>
</dbReference>
<name>A0A843YIT5_9BURK</name>
<proteinExistence type="predicted"/>
<dbReference type="SUPFAM" id="SSF51126">
    <property type="entry name" value="Pectin lyase-like"/>
    <property type="match status" value="1"/>
</dbReference>
<dbReference type="OrthoDB" id="8772891at2"/>
<evidence type="ECO:0000313" key="3">
    <source>
        <dbReference type="Proteomes" id="UP000451565"/>
    </source>
</evidence>
<evidence type="ECO:0008006" key="4">
    <source>
        <dbReference type="Google" id="ProtNLM"/>
    </source>
</evidence>
<reference evidence="2 3" key="1">
    <citation type="submission" date="2019-10" db="EMBL/GenBank/DDBJ databases">
        <title>Glaciimonas soli sp. nov., a psychrophilic bacterium isolated from the forest soil of a high elevation mountain in Taiwan.</title>
        <authorList>
            <person name="Wang L.-T."/>
            <person name="Shieh W.Y."/>
        </authorList>
    </citation>
    <scope>NUCLEOTIDE SEQUENCE [LARGE SCALE GENOMIC DNA]</scope>
    <source>
        <strain evidence="2 3">GS1</strain>
    </source>
</reference>
<keyword evidence="1" id="KW-0732">Signal</keyword>
<gene>
    <name evidence="2" type="ORF">GEV47_01060</name>
</gene>
<dbReference type="InterPro" id="IPR011050">
    <property type="entry name" value="Pectin_lyase_fold/virulence"/>
</dbReference>
<evidence type="ECO:0000256" key="1">
    <source>
        <dbReference type="SAM" id="SignalP"/>
    </source>
</evidence>
<keyword evidence="3" id="KW-1185">Reference proteome</keyword>
<feature type="chain" id="PRO_5032457874" description="Right handed beta helix domain-containing protein" evidence="1">
    <location>
        <begin position="27"/>
        <end position="235"/>
    </location>
</feature>
<dbReference type="AlphaFoldDB" id="A0A843YIT5"/>
<comment type="caution">
    <text evidence="2">The sequence shown here is derived from an EMBL/GenBank/DDBJ whole genome shotgun (WGS) entry which is preliminary data.</text>
</comment>
<dbReference type="Proteomes" id="UP000451565">
    <property type="component" value="Unassembled WGS sequence"/>
</dbReference>
<organism evidence="2 3">
    <name type="scientific">Glaciimonas soli</name>
    <dbReference type="NCBI Taxonomy" id="2590999"/>
    <lineage>
        <taxon>Bacteria</taxon>
        <taxon>Pseudomonadati</taxon>
        <taxon>Pseudomonadota</taxon>
        <taxon>Betaproteobacteria</taxon>
        <taxon>Burkholderiales</taxon>
        <taxon>Oxalobacteraceae</taxon>
        <taxon>Glaciimonas</taxon>
    </lineage>
</organism>
<feature type="signal peptide" evidence="1">
    <location>
        <begin position="1"/>
        <end position="26"/>
    </location>
</feature>
<accession>A0A843YIT5</accession>
<sequence length="235" mass="24797">MRNQILKQFAIIALSIAGLTPDMASAASAVIPIDPNRLADTSNGFLVVISKPGSYQLTGNLNVPNANTTAIEINADNVTIDLNGFTIQGPARCSSRPVICSPTGPGNGIHAVLRENIVIRNGYIRGMGNLGIYLETHSARVDKLNLIGNGTGAATMFGGLISNSVVKSNGGVGIFGLDIKVRENIIRDNRLFGLEAYGHSVYANNKFRGNNNNAAQVNKQPTQAGSNLCHATDCH</sequence>
<evidence type="ECO:0000313" key="2">
    <source>
        <dbReference type="EMBL" id="MQQ99274.1"/>
    </source>
</evidence>